<evidence type="ECO:0000313" key="2">
    <source>
        <dbReference type="Proteomes" id="UP001382455"/>
    </source>
</evidence>
<sequence length="151" mass="17768">MNSVLQEAQQLLKIKTVHLQNSFIELDEDIDINELVDMPIAIQSFKGVSKIREANVEDDGQSWWEYCFYFAVGIRLVEDELEQSDDLTPFVEIKSTFCAKYESTKKLTQEQMEAFSEKNVGYNIWPFWREYVQSTCMRLNINPIEVPLYFC</sequence>
<dbReference type="EMBL" id="JBAWKS010000002">
    <property type="protein sequence ID" value="MEI4551345.1"/>
    <property type="molecule type" value="Genomic_DNA"/>
</dbReference>
<reference evidence="1 2" key="1">
    <citation type="submission" date="2023-12" db="EMBL/GenBank/DDBJ databases">
        <title>Friends and Foes: Symbiotic and Algicidal bacterial influence on Karenia brevis blooms.</title>
        <authorList>
            <person name="Fei C."/>
            <person name="Mohamed A.R."/>
            <person name="Booker A."/>
            <person name="Arshad M."/>
            <person name="Klass S."/>
            <person name="Ahn S."/>
            <person name="Gilbert P.M."/>
            <person name="Heil C.A."/>
            <person name="Martinez J.M."/>
            <person name="Amin S.A."/>
        </authorList>
    </citation>
    <scope>NUCLEOTIDE SEQUENCE [LARGE SCALE GENOMIC DNA]</scope>
    <source>
        <strain evidence="1 2">CE15</strain>
    </source>
</reference>
<organism evidence="1 2">
    <name type="scientific">Pseudoalteromonas spongiae</name>
    <dbReference type="NCBI Taxonomy" id="298657"/>
    <lineage>
        <taxon>Bacteria</taxon>
        <taxon>Pseudomonadati</taxon>
        <taxon>Pseudomonadota</taxon>
        <taxon>Gammaproteobacteria</taxon>
        <taxon>Alteromonadales</taxon>
        <taxon>Pseudoalteromonadaceae</taxon>
        <taxon>Pseudoalteromonas</taxon>
    </lineage>
</organism>
<proteinExistence type="predicted"/>
<evidence type="ECO:0000313" key="1">
    <source>
        <dbReference type="EMBL" id="MEI4551345.1"/>
    </source>
</evidence>
<protein>
    <submittedName>
        <fullName evidence="1">Uncharacterized protein</fullName>
    </submittedName>
</protein>
<dbReference type="InterPro" id="IPR035958">
    <property type="entry name" value="SecB-like_sf"/>
</dbReference>
<name>A0ABU8EWK1_9GAMM</name>
<dbReference type="SUPFAM" id="SSF54611">
    <property type="entry name" value="SecB-like"/>
    <property type="match status" value="1"/>
</dbReference>
<dbReference type="RefSeq" id="WP_336436335.1">
    <property type="nucleotide sequence ID" value="NZ_JBAWKS010000002.1"/>
</dbReference>
<comment type="caution">
    <text evidence="1">The sequence shown here is derived from an EMBL/GenBank/DDBJ whole genome shotgun (WGS) entry which is preliminary data.</text>
</comment>
<dbReference type="Proteomes" id="UP001382455">
    <property type="component" value="Unassembled WGS sequence"/>
</dbReference>
<gene>
    <name evidence="1" type="ORF">WAE96_16845</name>
</gene>
<keyword evidence="2" id="KW-1185">Reference proteome</keyword>
<accession>A0ABU8EWK1</accession>